<proteinExistence type="predicted"/>
<evidence type="ECO:0000313" key="2">
    <source>
        <dbReference type="EMBL" id="HGQ76902.1"/>
    </source>
</evidence>
<organism evidence="2">
    <name type="scientific">Fervidobacterium pennivorans</name>
    <dbReference type="NCBI Taxonomy" id="93466"/>
    <lineage>
        <taxon>Bacteria</taxon>
        <taxon>Thermotogati</taxon>
        <taxon>Thermotogota</taxon>
        <taxon>Thermotogae</taxon>
        <taxon>Thermotogales</taxon>
        <taxon>Fervidobacteriaceae</taxon>
        <taxon>Fervidobacterium</taxon>
    </lineage>
</organism>
<dbReference type="CDD" id="cd06779">
    <property type="entry name" value="cpPDZ_Deg_HtrA-like"/>
    <property type="match status" value="1"/>
</dbReference>
<reference evidence="2" key="1">
    <citation type="journal article" date="2020" name="mSystems">
        <title>Genome- and Community-Level Interaction Insights into Carbon Utilization and Element Cycling Functions of Hydrothermarchaeota in Hydrothermal Sediment.</title>
        <authorList>
            <person name="Zhou Z."/>
            <person name="Liu Y."/>
            <person name="Xu W."/>
            <person name="Pan J."/>
            <person name="Luo Z.H."/>
            <person name="Li M."/>
        </authorList>
    </citation>
    <scope>NUCLEOTIDE SEQUENCE [LARGE SCALE GENOMIC DNA]</scope>
    <source>
        <strain evidence="2">SpSt-640</strain>
    </source>
</reference>
<dbReference type="Gene3D" id="3.90.1580.10">
    <property type="entry name" value="paralog of FGE (formylglycine-generating enzyme)"/>
    <property type="match status" value="1"/>
</dbReference>
<dbReference type="GO" id="GO:0120147">
    <property type="term" value="F:formylglycine-generating oxidase activity"/>
    <property type="evidence" value="ECO:0007669"/>
    <property type="project" value="TreeGrafter"/>
</dbReference>
<dbReference type="InterPro" id="IPR042095">
    <property type="entry name" value="SUMF_sf"/>
</dbReference>
<dbReference type="PANTHER" id="PTHR23150:SF19">
    <property type="entry name" value="FORMYLGLYCINE-GENERATING ENZYME"/>
    <property type="match status" value="1"/>
</dbReference>
<gene>
    <name evidence="2" type="ORF">ENU12_03095</name>
</gene>
<name>A0A7V4FHG6_FERPE</name>
<dbReference type="InterPro" id="IPR005532">
    <property type="entry name" value="SUMF_dom"/>
</dbReference>
<dbReference type="Pfam" id="PF13180">
    <property type="entry name" value="PDZ_2"/>
    <property type="match status" value="1"/>
</dbReference>
<sequence length="657" mass="73366">MRTRISVLSIFLVAMLLLLSEGFAIIVVYRDGSTLEGTIEDSNSNYVVLNTTLGKIQIPVSNIRSIVFKNGTIPQSGQEFSLSGKRYRGYVTELSKDYAVVTTWFGKIKINLKSDSVDFLGFEKAELPGITSESFFQVELVLNDYYICSLINGEMIVGLELNTSGDYIAVVDSYKNTFFILKGALEYIYIPYKYAKSYDLVVLNTGRKLYGVVKKFSDTQYEISGQWGKVVVNQNDIVFSTYKETKEQPSQIVQYVQPAQQTTKVESTATLIEKAIYDKDGVATIVADVPVKVEGKEVRKINIYPKEIVDPRTGVTFVLVPGGVFKMGADASWRNVEEDELPQREVYVSSFYISKYPVTVKQYLDFLKASQTGASIIVGKQINPVEIDFLGQKVRVSYSAPGDLLNVPITGINYASAKAYCDWAGYQLPTEAQWEKAARGTDGRRYPWGNESQTKYNDGRRDYPVDEFENVDISPYGVVNTYGYPIELCRDYYAKDAYKKLPKENPLNTTGTYVVGRAGAVAGRITDRIPLTPSESRNDVTFRVVMDAEEAFNIIKKPLNNKLLGITWFVVNENVKKQYNVKSEGLYVAFVETGSPAQLAGIKTGDVIVKIDGKTVKSFDDALKALSGKKQGDISILTIDRGGKVIEIKVRLGIWLF</sequence>
<dbReference type="InterPro" id="IPR001478">
    <property type="entry name" value="PDZ"/>
</dbReference>
<dbReference type="SMART" id="SM00228">
    <property type="entry name" value="PDZ"/>
    <property type="match status" value="1"/>
</dbReference>
<comment type="caution">
    <text evidence="2">The sequence shown here is derived from an EMBL/GenBank/DDBJ whole genome shotgun (WGS) entry which is preliminary data.</text>
</comment>
<dbReference type="SUPFAM" id="SSF56436">
    <property type="entry name" value="C-type lectin-like"/>
    <property type="match status" value="1"/>
</dbReference>
<dbReference type="InterPro" id="IPR051043">
    <property type="entry name" value="Sulfatase_Mod_Factor_Kinase"/>
</dbReference>
<feature type="domain" description="PDZ" evidence="1">
    <location>
        <begin position="551"/>
        <end position="626"/>
    </location>
</feature>
<protein>
    <submittedName>
        <fullName evidence="2">PDZ domain-containing protein</fullName>
    </submittedName>
</protein>
<accession>A0A7V4FHG6</accession>
<dbReference type="PROSITE" id="PS50106">
    <property type="entry name" value="PDZ"/>
    <property type="match status" value="1"/>
</dbReference>
<dbReference type="InterPro" id="IPR016187">
    <property type="entry name" value="CTDL_fold"/>
</dbReference>
<dbReference type="Pfam" id="PF03781">
    <property type="entry name" value="FGE-sulfatase"/>
    <property type="match status" value="1"/>
</dbReference>
<evidence type="ECO:0000259" key="1">
    <source>
        <dbReference type="PROSITE" id="PS50106"/>
    </source>
</evidence>
<dbReference type="SUPFAM" id="SSF50156">
    <property type="entry name" value="PDZ domain-like"/>
    <property type="match status" value="1"/>
</dbReference>
<dbReference type="EMBL" id="DTBH01000067">
    <property type="protein sequence ID" value="HGQ76902.1"/>
    <property type="molecule type" value="Genomic_DNA"/>
</dbReference>
<dbReference type="InterPro" id="IPR036034">
    <property type="entry name" value="PDZ_sf"/>
</dbReference>
<dbReference type="AlphaFoldDB" id="A0A7V4FHG6"/>
<dbReference type="Gene3D" id="2.30.42.10">
    <property type="match status" value="1"/>
</dbReference>
<dbReference type="PANTHER" id="PTHR23150">
    <property type="entry name" value="SULFATASE MODIFYING FACTOR 1, 2"/>
    <property type="match status" value="1"/>
</dbReference>